<feature type="region of interest" description="Disordered" evidence="1">
    <location>
        <begin position="71"/>
        <end position="92"/>
    </location>
</feature>
<dbReference type="InterPro" id="IPR025558">
    <property type="entry name" value="DUF4283"/>
</dbReference>
<reference evidence="3" key="1">
    <citation type="submission" date="2020-06" db="EMBL/GenBank/DDBJ databases">
        <authorList>
            <person name="Li T."/>
            <person name="Hu X."/>
            <person name="Zhang T."/>
            <person name="Song X."/>
            <person name="Zhang H."/>
            <person name="Dai N."/>
            <person name="Sheng W."/>
            <person name="Hou X."/>
            <person name="Wei L."/>
        </authorList>
    </citation>
    <scope>NUCLEOTIDE SEQUENCE</scope>
    <source>
        <strain evidence="3">G02</strain>
        <tissue evidence="3">Leaf</tissue>
    </source>
</reference>
<dbReference type="PANTHER" id="PTHR31286">
    <property type="entry name" value="GLYCINE-RICH CELL WALL STRUCTURAL PROTEIN 1.8-LIKE"/>
    <property type="match status" value="1"/>
</dbReference>
<dbReference type="InterPro" id="IPR040256">
    <property type="entry name" value="At4g02000-like"/>
</dbReference>
<evidence type="ECO:0000313" key="3">
    <source>
        <dbReference type="EMBL" id="KAL0336214.1"/>
    </source>
</evidence>
<protein>
    <recommendedName>
        <fullName evidence="2">DUF4283 domain-containing protein</fullName>
    </recommendedName>
</protein>
<gene>
    <name evidence="3" type="ORF">Sradi_4833300</name>
</gene>
<accession>A0AAW2MXX1</accession>
<comment type="caution">
    <text evidence="3">The sequence shown here is derived from an EMBL/GenBank/DDBJ whole genome shotgun (WGS) entry which is preliminary data.</text>
</comment>
<organism evidence="3">
    <name type="scientific">Sesamum radiatum</name>
    <name type="common">Black benniseed</name>
    <dbReference type="NCBI Taxonomy" id="300843"/>
    <lineage>
        <taxon>Eukaryota</taxon>
        <taxon>Viridiplantae</taxon>
        <taxon>Streptophyta</taxon>
        <taxon>Embryophyta</taxon>
        <taxon>Tracheophyta</taxon>
        <taxon>Spermatophyta</taxon>
        <taxon>Magnoliopsida</taxon>
        <taxon>eudicotyledons</taxon>
        <taxon>Gunneridae</taxon>
        <taxon>Pentapetalae</taxon>
        <taxon>asterids</taxon>
        <taxon>lamiids</taxon>
        <taxon>Lamiales</taxon>
        <taxon>Pedaliaceae</taxon>
        <taxon>Sesamum</taxon>
    </lineage>
</organism>
<name>A0AAW2MXX1_SESRA</name>
<feature type="domain" description="DUF4283" evidence="2">
    <location>
        <begin position="141"/>
        <end position="206"/>
    </location>
</feature>
<evidence type="ECO:0000256" key="1">
    <source>
        <dbReference type="SAM" id="MobiDB-lite"/>
    </source>
</evidence>
<dbReference type="EMBL" id="JACGWJ010000021">
    <property type="protein sequence ID" value="KAL0336214.1"/>
    <property type="molecule type" value="Genomic_DNA"/>
</dbReference>
<dbReference type="Pfam" id="PF14111">
    <property type="entry name" value="DUF4283"/>
    <property type="match status" value="1"/>
</dbReference>
<proteinExistence type="predicted"/>
<reference evidence="3" key="2">
    <citation type="journal article" date="2024" name="Plant">
        <title>Genomic evolution and insights into agronomic trait innovations of Sesamum species.</title>
        <authorList>
            <person name="Miao H."/>
            <person name="Wang L."/>
            <person name="Qu L."/>
            <person name="Liu H."/>
            <person name="Sun Y."/>
            <person name="Le M."/>
            <person name="Wang Q."/>
            <person name="Wei S."/>
            <person name="Zheng Y."/>
            <person name="Lin W."/>
            <person name="Duan Y."/>
            <person name="Cao H."/>
            <person name="Xiong S."/>
            <person name="Wang X."/>
            <person name="Wei L."/>
            <person name="Li C."/>
            <person name="Ma Q."/>
            <person name="Ju M."/>
            <person name="Zhao R."/>
            <person name="Li G."/>
            <person name="Mu C."/>
            <person name="Tian Q."/>
            <person name="Mei H."/>
            <person name="Zhang T."/>
            <person name="Gao T."/>
            <person name="Zhang H."/>
        </authorList>
    </citation>
    <scope>NUCLEOTIDE SEQUENCE</scope>
    <source>
        <strain evidence="3">G02</strain>
    </source>
</reference>
<sequence>MHKAKKTKQLAQAVARLESGQPFNSASFFVKALAITQPVIAPASIKENAKPTNLTKGFISELESSLSFDAKVGHAPNSPRPKKALPAKEDTTEAGGMAKSTFVGLFSSNRKLIDENKLTKFAIELETLKLWADDLIDIRTKLGYCLVGYIAGKFLGLQAIRALSKSWGASFQQHDSGWLIFRFTRDADMQRILANGLYFVYGHPLLKTMPDCFEFKEDDISLTMVWATLLSLLLECWHPSTLGKIGSRLGMLIAMDSLTMKMERVLYALILVEVDASKPLVNQVDFMLPNGVMRKQQVVYEFTPKFCTDYNRFGHLNGSCQGTQPPTTGATMPSVPATTIVSTDLEKGQPAEWTVVKRRHQKHHQKNQHLNCPMANKDV</sequence>
<dbReference type="AlphaFoldDB" id="A0AAW2MXX1"/>
<dbReference type="PANTHER" id="PTHR31286:SF168">
    <property type="entry name" value="DUF4283 DOMAIN-CONTAINING PROTEIN"/>
    <property type="match status" value="1"/>
</dbReference>
<evidence type="ECO:0000259" key="2">
    <source>
        <dbReference type="Pfam" id="PF14111"/>
    </source>
</evidence>